<dbReference type="EMBL" id="BMDP01000002">
    <property type="protein sequence ID" value="GGI54260.1"/>
    <property type="molecule type" value="Genomic_DNA"/>
</dbReference>
<dbReference type="Proteomes" id="UP000627205">
    <property type="component" value="Unassembled WGS sequence"/>
</dbReference>
<dbReference type="RefSeq" id="WP_188420332.1">
    <property type="nucleotide sequence ID" value="NZ_BMDP01000002.1"/>
</dbReference>
<gene>
    <name evidence="2" type="ORF">GCM10011430_14340</name>
</gene>
<reference evidence="2" key="2">
    <citation type="submission" date="2020-09" db="EMBL/GenBank/DDBJ databases">
        <authorList>
            <person name="Sun Q."/>
            <person name="Sedlacek I."/>
        </authorList>
    </citation>
    <scope>NUCLEOTIDE SEQUENCE</scope>
    <source>
        <strain evidence="2">CCM 7664</strain>
    </source>
</reference>
<comment type="caution">
    <text evidence="2">The sequence shown here is derived from an EMBL/GenBank/DDBJ whole genome shotgun (WGS) entry which is preliminary data.</text>
</comment>
<sequence>MSIIQTTREDASGQQASPDTDVQNQLAEHDRRLERTLSRKRARAIRYLELARCFGSGNYDRNASRVFTMQFVSELEQENALRRASRNPWLESMLLPLASDGADHAAAKRGNVLPFGPQIAPINASAPST</sequence>
<reference evidence="2" key="1">
    <citation type="journal article" date="2014" name="Int. J. Syst. Evol. Microbiol.">
        <title>Complete genome sequence of Corynebacterium casei LMG S-19264T (=DSM 44701T), isolated from a smear-ripened cheese.</title>
        <authorList>
            <consortium name="US DOE Joint Genome Institute (JGI-PGF)"/>
            <person name="Walter F."/>
            <person name="Albersmeier A."/>
            <person name="Kalinowski J."/>
            <person name="Ruckert C."/>
        </authorList>
    </citation>
    <scope>NUCLEOTIDE SEQUENCE</scope>
    <source>
        <strain evidence="2">CCM 7664</strain>
    </source>
</reference>
<evidence type="ECO:0000313" key="3">
    <source>
        <dbReference type="Proteomes" id="UP000627205"/>
    </source>
</evidence>
<protein>
    <submittedName>
        <fullName evidence="2">Uncharacterized protein</fullName>
    </submittedName>
</protein>
<name>A0A8J3AW13_9BURK</name>
<proteinExistence type="predicted"/>
<dbReference type="AlphaFoldDB" id="A0A8J3AW13"/>
<feature type="region of interest" description="Disordered" evidence="1">
    <location>
        <begin position="1"/>
        <end position="33"/>
    </location>
</feature>
<feature type="compositionally biased region" description="Polar residues" evidence="1">
    <location>
        <begin position="1"/>
        <end position="26"/>
    </location>
</feature>
<evidence type="ECO:0000256" key="1">
    <source>
        <dbReference type="SAM" id="MobiDB-lite"/>
    </source>
</evidence>
<organism evidence="2 3">
    <name type="scientific">Oxalicibacterium solurbis</name>
    <dbReference type="NCBI Taxonomy" id="69280"/>
    <lineage>
        <taxon>Bacteria</taxon>
        <taxon>Pseudomonadati</taxon>
        <taxon>Pseudomonadota</taxon>
        <taxon>Betaproteobacteria</taxon>
        <taxon>Burkholderiales</taxon>
        <taxon>Oxalobacteraceae</taxon>
        <taxon>Oxalicibacterium</taxon>
    </lineage>
</organism>
<keyword evidence="3" id="KW-1185">Reference proteome</keyword>
<accession>A0A8J3AW13</accession>
<evidence type="ECO:0000313" key="2">
    <source>
        <dbReference type="EMBL" id="GGI54260.1"/>
    </source>
</evidence>